<dbReference type="InterPro" id="IPR010982">
    <property type="entry name" value="Lambda_DNA-bd_dom_sf"/>
</dbReference>
<name>A0ABV7Q110_9ACTN</name>
<dbReference type="RefSeq" id="WP_387976012.1">
    <property type="nucleotide sequence ID" value="NZ_JBHRWO010000010.1"/>
</dbReference>
<feature type="domain" description="HTH cro/C1-type" evidence="1">
    <location>
        <begin position="15"/>
        <end position="68"/>
    </location>
</feature>
<dbReference type="CDD" id="cd00093">
    <property type="entry name" value="HTH_XRE"/>
    <property type="match status" value="1"/>
</dbReference>
<organism evidence="2 3">
    <name type="scientific">Glycomyces rhizosphaerae</name>
    <dbReference type="NCBI Taxonomy" id="2054422"/>
    <lineage>
        <taxon>Bacteria</taxon>
        <taxon>Bacillati</taxon>
        <taxon>Actinomycetota</taxon>
        <taxon>Actinomycetes</taxon>
        <taxon>Glycomycetales</taxon>
        <taxon>Glycomycetaceae</taxon>
        <taxon>Glycomyces</taxon>
    </lineage>
</organism>
<dbReference type="PROSITE" id="PS50943">
    <property type="entry name" value="HTH_CROC1"/>
    <property type="match status" value="1"/>
</dbReference>
<dbReference type="EMBL" id="JBHRWO010000010">
    <property type="protein sequence ID" value="MFC3493522.1"/>
    <property type="molecule type" value="Genomic_DNA"/>
</dbReference>
<sequence length="278" mass="32154">MARTELGAWFIQMMMRKGRIRQDLTQREIAEEVHIATDTYRAYEAGRSCPTPASIKALAKACGISDEIAEYMVNVAVARRKGHAIEADTRFNTLFIALAEAHYGFFFKFDASMIPGPLQLQEYHYIVVRLSEPLATEHFLDGGWKFKDERQQTIEARTDRPVMQFLIGETALLQLRAISEELYQDQMAHLRRWARRPGVFIRVLRGPVPAQRSNFSIYMEGESDLAGPSIAYTETIDSSWVIDDSLRIARYDEFRKALWKKAIRIEVYHDDDRRDRLA</sequence>
<protein>
    <submittedName>
        <fullName evidence="2">Scr1 family TA system antitoxin-like transcriptional regulator</fullName>
    </submittedName>
</protein>
<proteinExistence type="predicted"/>
<dbReference type="InterPro" id="IPR001387">
    <property type="entry name" value="Cro/C1-type_HTH"/>
</dbReference>
<gene>
    <name evidence="2" type="ORF">ACFO8M_13655</name>
</gene>
<dbReference type="Pfam" id="PF19054">
    <property type="entry name" value="DUF5753"/>
    <property type="match status" value="1"/>
</dbReference>
<dbReference type="SUPFAM" id="SSF47413">
    <property type="entry name" value="lambda repressor-like DNA-binding domains"/>
    <property type="match status" value="1"/>
</dbReference>
<dbReference type="Pfam" id="PF01381">
    <property type="entry name" value="HTH_3"/>
    <property type="match status" value="1"/>
</dbReference>
<dbReference type="SMART" id="SM00530">
    <property type="entry name" value="HTH_XRE"/>
    <property type="match status" value="1"/>
</dbReference>
<comment type="caution">
    <text evidence="2">The sequence shown here is derived from an EMBL/GenBank/DDBJ whole genome shotgun (WGS) entry which is preliminary data.</text>
</comment>
<evidence type="ECO:0000259" key="1">
    <source>
        <dbReference type="PROSITE" id="PS50943"/>
    </source>
</evidence>
<dbReference type="InterPro" id="IPR043917">
    <property type="entry name" value="DUF5753"/>
</dbReference>
<reference evidence="3" key="1">
    <citation type="journal article" date="2019" name="Int. J. Syst. Evol. Microbiol.">
        <title>The Global Catalogue of Microorganisms (GCM) 10K type strain sequencing project: providing services to taxonomists for standard genome sequencing and annotation.</title>
        <authorList>
            <consortium name="The Broad Institute Genomics Platform"/>
            <consortium name="The Broad Institute Genome Sequencing Center for Infectious Disease"/>
            <person name="Wu L."/>
            <person name="Ma J."/>
        </authorList>
    </citation>
    <scope>NUCLEOTIDE SEQUENCE [LARGE SCALE GENOMIC DNA]</scope>
    <source>
        <strain evidence="3">CGMCC 4.7396</strain>
    </source>
</reference>
<evidence type="ECO:0000313" key="2">
    <source>
        <dbReference type="EMBL" id="MFC3493522.1"/>
    </source>
</evidence>
<evidence type="ECO:0000313" key="3">
    <source>
        <dbReference type="Proteomes" id="UP001595712"/>
    </source>
</evidence>
<dbReference type="Gene3D" id="1.10.260.40">
    <property type="entry name" value="lambda repressor-like DNA-binding domains"/>
    <property type="match status" value="1"/>
</dbReference>
<accession>A0ABV7Q110</accession>
<dbReference type="Proteomes" id="UP001595712">
    <property type="component" value="Unassembled WGS sequence"/>
</dbReference>
<keyword evidence="3" id="KW-1185">Reference proteome</keyword>